<gene>
    <name evidence="1" type="ORF">B0F87_102238</name>
</gene>
<evidence type="ECO:0000313" key="1">
    <source>
        <dbReference type="EMBL" id="PPK77131.1"/>
    </source>
</evidence>
<proteinExistence type="predicted"/>
<sequence length="66" mass="6677">MISSVGGSNAPGLATALMKEKTAMQDVAVAVVKKGQDIERAQGESALKLIDSATGVASPGRIDVHV</sequence>
<dbReference type="AlphaFoldDB" id="A0A2S6HIC1"/>
<name>A0A2S6HIC1_9GAMM</name>
<comment type="caution">
    <text evidence="1">The sequence shown here is derived from an EMBL/GenBank/DDBJ whole genome shotgun (WGS) entry which is preliminary data.</text>
</comment>
<evidence type="ECO:0000313" key="2">
    <source>
        <dbReference type="Proteomes" id="UP000240010"/>
    </source>
</evidence>
<dbReference type="RefSeq" id="WP_104427862.1">
    <property type="nucleotide sequence ID" value="NZ_PTIZ01000002.1"/>
</dbReference>
<reference evidence="1 2" key="1">
    <citation type="submission" date="2018-02" db="EMBL/GenBank/DDBJ databases">
        <title>Subsurface microbial communities from deep shales in Ohio and West Virginia, USA.</title>
        <authorList>
            <person name="Wrighton K."/>
        </authorList>
    </citation>
    <scope>NUCLEOTIDE SEQUENCE [LARGE SCALE GENOMIC DNA]</scope>
    <source>
        <strain evidence="1 2">OWC-DMM</strain>
    </source>
</reference>
<dbReference type="EMBL" id="PTIZ01000002">
    <property type="protein sequence ID" value="PPK77131.1"/>
    <property type="molecule type" value="Genomic_DNA"/>
</dbReference>
<protein>
    <submittedName>
        <fullName evidence="1">Uncharacterized protein</fullName>
    </submittedName>
</protein>
<accession>A0A2S6HIC1</accession>
<dbReference type="Proteomes" id="UP000240010">
    <property type="component" value="Unassembled WGS sequence"/>
</dbReference>
<organism evidence="1 2">
    <name type="scientific">Methylobacter tundripaludum</name>
    <dbReference type="NCBI Taxonomy" id="173365"/>
    <lineage>
        <taxon>Bacteria</taxon>
        <taxon>Pseudomonadati</taxon>
        <taxon>Pseudomonadota</taxon>
        <taxon>Gammaproteobacteria</taxon>
        <taxon>Methylococcales</taxon>
        <taxon>Methylococcaceae</taxon>
        <taxon>Methylobacter</taxon>
    </lineage>
</organism>